<dbReference type="Proteomes" id="UP000051790">
    <property type="component" value="Unassembled WGS sequence"/>
</dbReference>
<organism evidence="5 6">
    <name type="scientific">Lacticaseibacillus manihotivorans DSM 13343 = JCM 12514</name>
    <dbReference type="NCBI Taxonomy" id="1423769"/>
    <lineage>
        <taxon>Bacteria</taxon>
        <taxon>Bacillati</taxon>
        <taxon>Bacillota</taxon>
        <taxon>Bacilli</taxon>
        <taxon>Lactobacillales</taxon>
        <taxon>Lactobacillaceae</taxon>
        <taxon>Lacticaseibacillus</taxon>
    </lineage>
</organism>
<dbReference type="CDD" id="cd03293">
    <property type="entry name" value="ABC_NrtD_SsuB_transporters"/>
    <property type="match status" value="1"/>
</dbReference>
<evidence type="ECO:0000256" key="3">
    <source>
        <dbReference type="ARBA" id="ARBA00022840"/>
    </source>
</evidence>
<dbReference type="InterPro" id="IPR017871">
    <property type="entry name" value="ABC_transporter-like_CS"/>
</dbReference>
<dbReference type="PANTHER" id="PTHR42788:SF13">
    <property type="entry name" value="ALIPHATIC SULFONATES IMPORT ATP-BINDING PROTEIN SSUB"/>
    <property type="match status" value="1"/>
</dbReference>
<protein>
    <submittedName>
        <fullName evidence="5">ABC transporter, ATP-binding protein</fullName>
    </submittedName>
</protein>
<name>A0A0R1RE00_9LACO</name>
<dbReference type="AlphaFoldDB" id="A0A0R1RE00"/>
<reference evidence="5 6" key="1">
    <citation type="journal article" date="2015" name="Genome Announc.">
        <title>Expanding the biotechnology potential of lactobacilli through comparative genomics of 213 strains and associated genera.</title>
        <authorList>
            <person name="Sun Z."/>
            <person name="Harris H.M."/>
            <person name="McCann A."/>
            <person name="Guo C."/>
            <person name="Argimon S."/>
            <person name="Zhang W."/>
            <person name="Yang X."/>
            <person name="Jeffery I.B."/>
            <person name="Cooney J.C."/>
            <person name="Kagawa T.F."/>
            <person name="Liu W."/>
            <person name="Song Y."/>
            <person name="Salvetti E."/>
            <person name="Wrobel A."/>
            <person name="Rasinkangas P."/>
            <person name="Parkhill J."/>
            <person name="Rea M.C."/>
            <person name="O'Sullivan O."/>
            <person name="Ritari J."/>
            <person name="Douillard F.P."/>
            <person name="Paul Ross R."/>
            <person name="Yang R."/>
            <person name="Briner A.E."/>
            <person name="Felis G.E."/>
            <person name="de Vos W.M."/>
            <person name="Barrangou R."/>
            <person name="Klaenhammer T.R."/>
            <person name="Caufield P.W."/>
            <person name="Cui Y."/>
            <person name="Zhang H."/>
            <person name="O'Toole P.W."/>
        </authorList>
    </citation>
    <scope>NUCLEOTIDE SEQUENCE [LARGE SCALE GENOMIC DNA]</scope>
    <source>
        <strain evidence="5 6">DSM 13343</strain>
    </source>
</reference>
<evidence type="ECO:0000259" key="4">
    <source>
        <dbReference type="PROSITE" id="PS50893"/>
    </source>
</evidence>
<evidence type="ECO:0000313" key="5">
    <source>
        <dbReference type="EMBL" id="KRL52418.1"/>
    </source>
</evidence>
<dbReference type="GO" id="GO:0016887">
    <property type="term" value="F:ATP hydrolysis activity"/>
    <property type="evidence" value="ECO:0007669"/>
    <property type="project" value="InterPro"/>
</dbReference>
<dbReference type="PANTHER" id="PTHR42788">
    <property type="entry name" value="TAURINE IMPORT ATP-BINDING PROTEIN-RELATED"/>
    <property type="match status" value="1"/>
</dbReference>
<keyword evidence="3 5" id="KW-0067">ATP-binding</keyword>
<dbReference type="SMART" id="SM00382">
    <property type="entry name" value="AAA"/>
    <property type="match status" value="1"/>
</dbReference>
<dbReference type="SUPFAM" id="SSF52540">
    <property type="entry name" value="P-loop containing nucleoside triphosphate hydrolases"/>
    <property type="match status" value="1"/>
</dbReference>
<dbReference type="Pfam" id="PF00005">
    <property type="entry name" value="ABC_tran"/>
    <property type="match status" value="1"/>
</dbReference>
<feature type="domain" description="ABC transporter" evidence="4">
    <location>
        <begin position="8"/>
        <end position="240"/>
    </location>
</feature>
<keyword evidence="6" id="KW-1185">Reference proteome</keyword>
<evidence type="ECO:0000256" key="2">
    <source>
        <dbReference type="ARBA" id="ARBA00022741"/>
    </source>
</evidence>
<comment type="caution">
    <text evidence="5">The sequence shown here is derived from an EMBL/GenBank/DDBJ whole genome shotgun (WGS) entry which is preliminary data.</text>
</comment>
<dbReference type="PATRIC" id="fig|1423769.4.peg.2581"/>
<dbReference type="PROSITE" id="PS50893">
    <property type="entry name" value="ABC_TRANSPORTER_2"/>
    <property type="match status" value="1"/>
</dbReference>
<evidence type="ECO:0000313" key="6">
    <source>
        <dbReference type="Proteomes" id="UP000051790"/>
    </source>
</evidence>
<dbReference type="InterPro" id="IPR050166">
    <property type="entry name" value="ABC_transporter_ATP-bind"/>
</dbReference>
<dbReference type="OrthoDB" id="9802264at2"/>
<keyword evidence="1" id="KW-0813">Transport</keyword>
<accession>A0A0R1RE00</accession>
<dbReference type="InterPro" id="IPR003439">
    <property type="entry name" value="ABC_transporter-like_ATP-bd"/>
</dbReference>
<proteinExistence type="predicted"/>
<dbReference type="EMBL" id="AZEU01000038">
    <property type="protein sequence ID" value="KRL52418.1"/>
    <property type="molecule type" value="Genomic_DNA"/>
</dbReference>
<dbReference type="Gene3D" id="3.40.50.300">
    <property type="entry name" value="P-loop containing nucleotide triphosphate hydrolases"/>
    <property type="match status" value="1"/>
</dbReference>
<evidence type="ECO:0000256" key="1">
    <source>
        <dbReference type="ARBA" id="ARBA00022448"/>
    </source>
</evidence>
<dbReference type="InterPro" id="IPR027417">
    <property type="entry name" value="P-loop_NTPase"/>
</dbReference>
<gene>
    <name evidence="5" type="ORF">FD01_GL002393</name>
</gene>
<dbReference type="RefSeq" id="WP_056962477.1">
    <property type="nucleotide sequence ID" value="NZ_AZEU01000038.1"/>
</dbReference>
<dbReference type="GO" id="GO:0005524">
    <property type="term" value="F:ATP binding"/>
    <property type="evidence" value="ECO:0007669"/>
    <property type="project" value="UniProtKB-KW"/>
</dbReference>
<dbReference type="PROSITE" id="PS00211">
    <property type="entry name" value="ABC_TRANSPORTER_1"/>
    <property type="match status" value="1"/>
</dbReference>
<dbReference type="InterPro" id="IPR003593">
    <property type="entry name" value="AAA+_ATPase"/>
</dbReference>
<sequence length="254" mass="28231">MVETLGEIQINDVQKIYQADGLGAKKTEAIHHVSATIHPGEFVALIGPSGCGKSTLLRILAGLDVPTEGTVVVDGNQIAGPSRERGLVFQDATLYPWLTIAENVRFGLKLDHQKDTDAQVKEFIDLVGLTGFEDQYPSQLSGGMQQRVAIARALINYPKILLFDEPFGALDAFTRMRLHDQLINIWQKRKLTMVIVTHDVEEAVYLADRVFTMTPRPAILKEIVPVNLPHPRDRNSPEFIALKEKVLGILNFKA</sequence>
<keyword evidence="2" id="KW-0547">Nucleotide-binding</keyword>